<proteinExistence type="predicted"/>
<organism evidence="2 3">
    <name type="scientific">Puccinia sorghi</name>
    <dbReference type="NCBI Taxonomy" id="27349"/>
    <lineage>
        <taxon>Eukaryota</taxon>
        <taxon>Fungi</taxon>
        <taxon>Dikarya</taxon>
        <taxon>Basidiomycota</taxon>
        <taxon>Pucciniomycotina</taxon>
        <taxon>Pucciniomycetes</taxon>
        <taxon>Pucciniales</taxon>
        <taxon>Pucciniaceae</taxon>
        <taxon>Puccinia</taxon>
    </lineage>
</organism>
<dbReference type="EMBL" id="LAVV01015174">
    <property type="protein sequence ID" value="KNZ44098.1"/>
    <property type="molecule type" value="Genomic_DNA"/>
</dbReference>
<evidence type="ECO:0000256" key="1">
    <source>
        <dbReference type="SAM" id="SignalP"/>
    </source>
</evidence>
<comment type="caution">
    <text evidence="2">The sequence shown here is derived from an EMBL/GenBank/DDBJ whole genome shotgun (WGS) entry which is preliminary data.</text>
</comment>
<evidence type="ECO:0000313" key="3">
    <source>
        <dbReference type="Proteomes" id="UP000037035"/>
    </source>
</evidence>
<feature type="signal peptide" evidence="1">
    <location>
        <begin position="1"/>
        <end position="21"/>
    </location>
</feature>
<evidence type="ECO:0000313" key="2">
    <source>
        <dbReference type="EMBL" id="KNZ44098.1"/>
    </source>
</evidence>
<name>A0A0L6U6E3_9BASI</name>
<reference evidence="2 3" key="1">
    <citation type="submission" date="2015-08" db="EMBL/GenBank/DDBJ databases">
        <title>Next Generation Sequencing and Analysis of the Genome of Puccinia sorghi L Schw, the Causal Agent of Maize Common Rust.</title>
        <authorList>
            <person name="Rochi L."/>
            <person name="Burguener G."/>
            <person name="Darino M."/>
            <person name="Turjanski A."/>
            <person name="Kreff E."/>
            <person name="Dieguez M.J."/>
            <person name="Sacco F."/>
        </authorList>
    </citation>
    <scope>NUCLEOTIDE SEQUENCE [LARGE SCALE GENOMIC DNA]</scope>
    <source>
        <strain evidence="2 3">RO10H11247</strain>
    </source>
</reference>
<gene>
    <name evidence="2" type="ORF">VP01_9513g1</name>
</gene>
<sequence length="51" mass="5776">MIVQPKLCVCFNHLILLCSLALNYPDGEIHDITAVGKLKKKYNLHLGELVR</sequence>
<feature type="chain" id="PRO_5005567633" evidence="1">
    <location>
        <begin position="22"/>
        <end position="51"/>
    </location>
</feature>
<dbReference type="Proteomes" id="UP000037035">
    <property type="component" value="Unassembled WGS sequence"/>
</dbReference>
<accession>A0A0L6U6E3</accession>
<keyword evidence="1" id="KW-0732">Signal</keyword>
<keyword evidence="3" id="KW-1185">Reference proteome</keyword>
<protein>
    <submittedName>
        <fullName evidence="2">Sphinganine-1-phosphate aldolase</fullName>
    </submittedName>
</protein>
<dbReference type="AlphaFoldDB" id="A0A0L6U6E3"/>
<dbReference type="VEuPathDB" id="FungiDB:VP01_9513g1"/>